<name>A0A451D6V8_9GAMM</name>
<evidence type="ECO:0000256" key="7">
    <source>
        <dbReference type="RuleBase" id="RU000642"/>
    </source>
</evidence>
<evidence type="ECO:0000256" key="1">
    <source>
        <dbReference type="ARBA" id="ARBA00005532"/>
    </source>
</evidence>
<dbReference type="Gene3D" id="1.10.8.10">
    <property type="entry name" value="DNA helicase RuvA subunit, C-terminal domain"/>
    <property type="match status" value="1"/>
</dbReference>
<dbReference type="InterPro" id="IPR036402">
    <property type="entry name" value="EF-Ts_dimer_sf"/>
</dbReference>
<dbReference type="HAMAP" id="MF_00050">
    <property type="entry name" value="EF_Ts"/>
    <property type="match status" value="1"/>
</dbReference>
<keyword evidence="3 6" id="KW-0963">Cytoplasm</keyword>
<dbReference type="PROSITE" id="PS01127">
    <property type="entry name" value="EF_TS_2"/>
    <property type="match status" value="1"/>
</dbReference>
<evidence type="ECO:0000256" key="4">
    <source>
        <dbReference type="ARBA" id="ARBA00022768"/>
    </source>
</evidence>
<dbReference type="FunFam" id="1.10.8.10:FF:000001">
    <property type="entry name" value="Elongation factor Ts"/>
    <property type="match status" value="1"/>
</dbReference>
<dbReference type="SUPFAM" id="SSF54713">
    <property type="entry name" value="Elongation factor Ts (EF-Ts), dimerisation domain"/>
    <property type="match status" value="1"/>
</dbReference>
<dbReference type="GO" id="GO:0003746">
    <property type="term" value="F:translation elongation factor activity"/>
    <property type="evidence" value="ECO:0007669"/>
    <property type="project" value="UniProtKB-UniRule"/>
</dbReference>
<dbReference type="Pfam" id="PF00889">
    <property type="entry name" value="EF_TS"/>
    <property type="match status" value="1"/>
</dbReference>
<dbReference type="InterPro" id="IPR001816">
    <property type="entry name" value="Transl_elong_EFTs/EF1B"/>
</dbReference>
<dbReference type="Proteomes" id="UP000294344">
    <property type="component" value="Chromosome"/>
</dbReference>
<reference evidence="10 11" key="1">
    <citation type="submission" date="2019-02" db="EMBL/GenBank/DDBJ databases">
        <authorList>
            <person name="Manzano-Marin A."/>
            <person name="Manzano-Marin A."/>
        </authorList>
    </citation>
    <scope>NUCLEOTIDE SEQUENCE [LARGE SCALE GENOMIC DNA]</scope>
    <source>
        <strain evidence="10 11">BuCicurvipes</strain>
    </source>
</reference>
<comment type="subcellular location">
    <subcellularLocation>
        <location evidence="6 8">Cytoplasm</location>
    </subcellularLocation>
</comment>
<evidence type="ECO:0000256" key="2">
    <source>
        <dbReference type="ARBA" id="ARBA00016956"/>
    </source>
</evidence>
<accession>A0A451D6V8</accession>
<dbReference type="AlphaFoldDB" id="A0A451D6V8"/>
<feature type="domain" description="Translation elongation factor EFTs/EF1B dimerisation" evidence="9">
    <location>
        <begin position="70"/>
        <end position="269"/>
    </location>
</feature>
<evidence type="ECO:0000313" key="10">
    <source>
        <dbReference type="EMBL" id="VFP81444.1"/>
    </source>
</evidence>
<dbReference type="InterPro" id="IPR014039">
    <property type="entry name" value="Transl_elong_EFTs/EF1B_dimer"/>
</dbReference>
<dbReference type="EMBL" id="LR217710">
    <property type="protein sequence ID" value="VFP81444.1"/>
    <property type="molecule type" value="Genomic_DNA"/>
</dbReference>
<evidence type="ECO:0000256" key="3">
    <source>
        <dbReference type="ARBA" id="ARBA00022490"/>
    </source>
</evidence>
<evidence type="ECO:0000256" key="6">
    <source>
        <dbReference type="HAMAP-Rule" id="MF_00050"/>
    </source>
</evidence>
<comment type="function">
    <text evidence="6 7">Associates with the EF-Tu.GDP complex and induces the exchange of GDP to GTP. It remains bound to the aminoacyl-tRNA.EF-Tu.GTP complex up to the GTP hydrolysis stage on the ribosome.</text>
</comment>
<dbReference type="GO" id="GO:0005737">
    <property type="term" value="C:cytoplasm"/>
    <property type="evidence" value="ECO:0007669"/>
    <property type="project" value="UniProtKB-SubCell"/>
</dbReference>
<keyword evidence="4 6" id="KW-0251">Elongation factor</keyword>
<protein>
    <recommendedName>
        <fullName evidence="2 6">Elongation factor Ts</fullName>
        <shortName evidence="6">EF-Ts</shortName>
    </recommendedName>
</protein>
<dbReference type="Gene3D" id="3.30.479.20">
    <property type="entry name" value="Elongation factor Ts, dimerisation domain"/>
    <property type="match status" value="2"/>
</dbReference>
<evidence type="ECO:0000256" key="8">
    <source>
        <dbReference type="RuleBase" id="RU000643"/>
    </source>
</evidence>
<dbReference type="RefSeq" id="WP_154029207.1">
    <property type="nucleotide sequence ID" value="NZ_LR217710.1"/>
</dbReference>
<dbReference type="CDD" id="cd14275">
    <property type="entry name" value="UBA_EF-Ts"/>
    <property type="match status" value="1"/>
</dbReference>
<dbReference type="Gene3D" id="1.10.286.20">
    <property type="match status" value="1"/>
</dbReference>
<dbReference type="PANTHER" id="PTHR11741:SF0">
    <property type="entry name" value="ELONGATION FACTOR TS, MITOCHONDRIAL"/>
    <property type="match status" value="1"/>
</dbReference>
<gene>
    <name evidence="6 10" type="primary">tsf</name>
    <name evidence="10" type="ORF">BUCICURV3402_150</name>
</gene>
<evidence type="ECO:0000259" key="9">
    <source>
        <dbReference type="Pfam" id="PF00889"/>
    </source>
</evidence>
<dbReference type="PANTHER" id="PTHR11741">
    <property type="entry name" value="ELONGATION FACTOR TS"/>
    <property type="match status" value="1"/>
</dbReference>
<proteinExistence type="inferred from homology"/>
<dbReference type="InterPro" id="IPR018101">
    <property type="entry name" value="Transl_elong_Ts_CS"/>
</dbReference>
<dbReference type="InterPro" id="IPR009060">
    <property type="entry name" value="UBA-like_sf"/>
</dbReference>
<dbReference type="NCBIfam" id="TIGR00116">
    <property type="entry name" value="tsf"/>
    <property type="match status" value="1"/>
</dbReference>
<organism evidence="10 11">
    <name type="scientific">Buchnera aphidicola</name>
    <name type="common">Cinara curvipes</name>
    <dbReference type="NCBI Taxonomy" id="2518975"/>
    <lineage>
        <taxon>Bacteria</taxon>
        <taxon>Pseudomonadati</taxon>
        <taxon>Pseudomonadota</taxon>
        <taxon>Gammaproteobacteria</taxon>
        <taxon>Enterobacterales</taxon>
        <taxon>Erwiniaceae</taxon>
        <taxon>Buchnera</taxon>
    </lineage>
</organism>
<dbReference type="OrthoDB" id="9808348at2"/>
<dbReference type="SUPFAM" id="SSF46934">
    <property type="entry name" value="UBA-like"/>
    <property type="match status" value="1"/>
</dbReference>
<comment type="similarity">
    <text evidence="1 6 7">Belongs to the EF-Ts family.</text>
</comment>
<feature type="region of interest" description="Involved in Mg(2+) ion dislocation from EF-Tu" evidence="6">
    <location>
        <begin position="79"/>
        <end position="82"/>
    </location>
</feature>
<evidence type="ECO:0000256" key="5">
    <source>
        <dbReference type="ARBA" id="ARBA00022917"/>
    </source>
</evidence>
<sequence length="271" mass="31249">MKISMQQIKELRIKTGSGFMECKTALQKSNGDIKKAIDYLRTLGLYIAGEKILRKTKFGRIFLYKDKNYGVLLELNSETDFVSNNDEFKNLGQEIVNYAGINKIFSLKSLNNVFNLKKISFISKVRENIVIRRIQHLTGGDYIDSYIHLGKIGVIISGKILLKSINRYKEYFKNISMHIAASCPLYLSDQDIPKEILKREKNIQENIAKKTGKNSHVLKSIVNGRMNKFKDKITLLRQNFILDPKTKISDFLSRNSIFINSFVRFQVGEHL</sequence>
<evidence type="ECO:0000313" key="11">
    <source>
        <dbReference type="Proteomes" id="UP000294344"/>
    </source>
</evidence>
<keyword evidence="5 6" id="KW-0648">Protein biosynthesis</keyword>